<dbReference type="Gene3D" id="3.50.50.60">
    <property type="entry name" value="FAD/NAD(P)-binding domain"/>
    <property type="match status" value="1"/>
</dbReference>
<name>A0A6A6PHR8_9PEZI</name>
<dbReference type="EMBL" id="MU001641">
    <property type="protein sequence ID" value="KAF2479549.1"/>
    <property type="molecule type" value="Genomic_DNA"/>
</dbReference>
<protein>
    <submittedName>
        <fullName evidence="2">FAD dependent oxidoreductase-domain-containing protein</fullName>
    </submittedName>
</protein>
<proteinExistence type="predicted"/>
<keyword evidence="3" id="KW-1185">Reference proteome</keyword>
<dbReference type="GeneID" id="54478683"/>
<dbReference type="Pfam" id="PF01266">
    <property type="entry name" value="DAO"/>
    <property type="match status" value="1"/>
</dbReference>
<dbReference type="PANTHER" id="PTHR13847">
    <property type="entry name" value="SARCOSINE DEHYDROGENASE-RELATED"/>
    <property type="match status" value="1"/>
</dbReference>
<reference evidence="2" key="1">
    <citation type="journal article" date="2020" name="Stud. Mycol.">
        <title>101 Dothideomycetes genomes: a test case for predicting lifestyles and emergence of pathogens.</title>
        <authorList>
            <person name="Haridas S."/>
            <person name="Albert R."/>
            <person name="Binder M."/>
            <person name="Bloem J."/>
            <person name="Labutti K."/>
            <person name="Salamov A."/>
            <person name="Andreopoulos B."/>
            <person name="Baker S."/>
            <person name="Barry K."/>
            <person name="Bills G."/>
            <person name="Bluhm B."/>
            <person name="Cannon C."/>
            <person name="Castanera R."/>
            <person name="Culley D."/>
            <person name="Daum C."/>
            <person name="Ezra D."/>
            <person name="Gonzalez J."/>
            <person name="Henrissat B."/>
            <person name="Kuo A."/>
            <person name="Liang C."/>
            <person name="Lipzen A."/>
            <person name="Lutzoni F."/>
            <person name="Magnuson J."/>
            <person name="Mondo S."/>
            <person name="Nolan M."/>
            <person name="Ohm R."/>
            <person name="Pangilinan J."/>
            <person name="Park H.-J."/>
            <person name="Ramirez L."/>
            <person name="Alfaro M."/>
            <person name="Sun H."/>
            <person name="Tritt A."/>
            <person name="Yoshinaga Y."/>
            <person name="Zwiers L.-H."/>
            <person name="Turgeon B."/>
            <person name="Goodwin S."/>
            <person name="Spatafora J."/>
            <person name="Crous P."/>
            <person name="Grigoriev I."/>
        </authorList>
    </citation>
    <scope>NUCLEOTIDE SEQUENCE</scope>
    <source>
        <strain evidence="2">CBS 113389</strain>
    </source>
</reference>
<dbReference type="RefSeq" id="XP_033586119.1">
    <property type="nucleotide sequence ID" value="XM_033737681.1"/>
</dbReference>
<gene>
    <name evidence="2" type="ORF">BDY17DRAFT_327507</name>
</gene>
<dbReference type="AlphaFoldDB" id="A0A6A6PHR8"/>
<accession>A0A6A6PHR8</accession>
<dbReference type="SUPFAM" id="SSF51905">
    <property type="entry name" value="FAD/NAD(P)-binding domain"/>
    <property type="match status" value="1"/>
</dbReference>
<evidence type="ECO:0000313" key="3">
    <source>
        <dbReference type="Proteomes" id="UP000799767"/>
    </source>
</evidence>
<dbReference type="InterPro" id="IPR036188">
    <property type="entry name" value="FAD/NAD-bd_sf"/>
</dbReference>
<evidence type="ECO:0000313" key="2">
    <source>
        <dbReference type="EMBL" id="KAF2479549.1"/>
    </source>
</evidence>
<dbReference type="InterPro" id="IPR006076">
    <property type="entry name" value="FAD-dep_OxRdtase"/>
</dbReference>
<feature type="domain" description="FAD dependent oxidoreductase" evidence="1">
    <location>
        <begin position="88"/>
        <end position="490"/>
    </location>
</feature>
<dbReference type="GO" id="GO:0005737">
    <property type="term" value="C:cytoplasm"/>
    <property type="evidence" value="ECO:0007669"/>
    <property type="project" value="TreeGrafter"/>
</dbReference>
<organism evidence="2 3">
    <name type="scientific">Neohortaea acidophila</name>
    <dbReference type="NCBI Taxonomy" id="245834"/>
    <lineage>
        <taxon>Eukaryota</taxon>
        <taxon>Fungi</taxon>
        <taxon>Dikarya</taxon>
        <taxon>Ascomycota</taxon>
        <taxon>Pezizomycotina</taxon>
        <taxon>Dothideomycetes</taxon>
        <taxon>Dothideomycetidae</taxon>
        <taxon>Mycosphaerellales</taxon>
        <taxon>Teratosphaeriaceae</taxon>
        <taxon>Neohortaea</taxon>
    </lineage>
</organism>
<evidence type="ECO:0000259" key="1">
    <source>
        <dbReference type="Pfam" id="PF01266"/>
    </source>
</evidence>
<sequence length="528" mass="58283">MDTTEDSQDPILRLFLYCSHHALFRPIARLIRFLQPMLAARTAASAIVAKISQDPGLPCSNPTSAFWQSPPDPDLSNIQSPVLPEKSDVVIIGSGISAASIAHHLLTQDPNITVVICEARTITSGATGRNGGHIIDLPYDEYDAEVSLLGTEEAKKLVRFRMGHLPQLVEFAETQLSEKAKLYSEIRTVETVDAFFDEAVWTHMREQFNNFLTDFPEQSKRWRAWDGEEAKKKFGMPRVYGAISGPAGAIWPYRFVTGVYKNVMEKCPGRLSIETNTAVVSIDTAQSASDHPYLVHTSRGTIRCRNIVHATNSHVGHLLPRLRGRLFPLRGQMTVQSMTGPTAPANVGHKRSWLLRHGKGYDYMTQSPSTGDYYLGGGALQGSNGGLDAIGNPADSQQDFTALCHLRGLLPMLFEQESVQPAPNVNMQTSWTGTLGFSSDGRPWVGKIPSKMTDRHPHFAGHATGGEWISAGFCGNGMVYCWRSGQALASMMLGRQPEYFPESLRMTQERFDSTAADDMANHWLSLTM</sequence>
<dbReference type="PANTHER" id="PTHR13847:SF213">
    <property type="entry name" value="DEPENDENT OXIDOREDUCTASE, PUTATIVE-RELATED"/>
    <property type="match status" value="1"/>
</dbReference>
<dbReference type="OrthoDB" id="429143at2759"/>
<dbReference type="Proteomes" id="UP000799767">
    <property type="component" value="Unassembled WGS sequence"/>
</dbReference>
<dbReference type="Gene3D" id="3.30.9.10">
    <property type="entry name" value="D-Amino Acid Oxidase, subunit A, domain 2"/>
    <property type="match status" value="1"/>
</dbReference>